<reference evidence="1 2" key="1">
    <citation type="submission" date="2016-07" db="EMBL/GenBank/DDBJ databases">
        <title>Draft genome of Scalindua rubra, obtained from a brine-seawater interface in the Red Sea, sheds light on salt adaptation in anammox bacteria.</title>
        <authorList>
            <person name="Speth D.R."/>
            <person name="Lagkouvardos I."/>
            <person name="Wang Y."/>
            <person name="Qian P.-Y."/>
            <person name="Dutilh B.E."/>
            <person name="Jetten M.S."/>
        </authorList>
    </citation>
    <scope>NUCLEOTIDE SEQUENCE [LARGE SCALE GENOMIC DNA]</scope>
    <source>
        <strain evidence="1">BSI-1</strain>
    </source>
</reference>
<comment type="caution">
    <text evidence="1">The sequence shown here is derived from an EMBL/GenBank/DDBJ whole genome shotgun (WGS) entry which is preliminary data.</text>
</comment>
<dbReference type="EMBL" id="MAYW01000130">
    <property type="protein sequence ID" value="ODS31269.1"/>
    <property type="molecule type" value="Genomic_DNA"/>
</dbReference>
<evidence type="ECO:0000313" key="1">
    <source>
        <dbReference type="EMBL" id="ODS31269.1"/>
    </source>
</evidence>
<dbReference type="Gene3D" id="3.30.2020.10">
    <property type="entry name" value="NE0471-like N-terminal domain"/>
    <property type="match status" value="1"/>
</dbReference>
<protein>
    <recommendedName>
        <fullName evidence="3">DUF2442 domain-containing protein</fullName>
    </recommendedName>
</protein>
<dbReference type="InterPro" id="IPR036782">
    <property type="entry name" value="NE0471-like_N"/>
</dbReference>
<accession>A0A1E3X6V2</accession>
<gene>
    <name evidence="1" type="ORF">SCARUB_03614</name>
</gene>
<evidence type="ECO:0000313" key="2">
    <source>
        <dbReference type="Proteomes" id="UP000094056"/>
    </source>
</evidence>
<dbReference type="Proteomes" id="UP000094056">
    <property type="component" value="Unassembled WGS sequence"/>
</dbReference>
<organism evidence="1 2">
    <name type="scientific">Candidatus Scalindua rubra</name>
    <dbReference type="NCBI Taxonomy" id="1872076"/>
    <lineage>
        <taxon>Bacteria</taxon>
        <taxon>Pseudomonadati</taxon>
        <taxon>Planctomycetota</taxon>
        <taxon>Candidatus Brocadiia</taxon>
        <taxon>Candidatus Brocadiales</taxon>
        <taxon>Candidatus Scalinduaceae</taxon>
        <taxon>Candidatus Scalindua</taxon>
    </lineage>
</organism>
<name>A0A1E3X6V2_9BACT</name>
<sequence>MSHCIYRVQSFEIVAPFTLCITFDDGSTQTINFKSILVGKLYGQLSDLPLFNELNALRADYGRQQELAPTTSP</sequence>
<dbReference type="SUPFAM" id="SSF143880">
    <property type="entry name" value="NE0471 N-terminal domain-like"/>
    <property type="match status" value="1"/>
</dbReference>
<dbReference type="AlphaFoldDB" id="A0A1E3X6V2"/>
<proteinExistence type="predicted"/>
<evidence type="ECO:0008006" key="3">
    <source>
        <dbReference type="Google" id="ProtNLM"/>
    </source>
</evidence>